<comment type="caution">
    <text evidence="6">The sequence shown here is derived from an EMBL/GenBank/DDBJ whole genome shotgun (WGS) entry which is preliminary data.</text>
</comment>
<dbReference type="PROSITE" id="PS50931">
    <property type="entry name" value="HTH_LYSR"/>
    <property type="match status" value="1"/>
</dbReference>
<comment type="similarity">
    <text evidence="1">Belongs to the LysR transcriptional regulatory family.</text>
</comment>
<dbReference type="InterPro" id="IPR036388">
    <property type="entry name" value="WH-like_DNA-bd_sf"/>
</dbReference>
<dbReference type="EMBL" id="JBHLUH010000042">
    <property type="protein sequence ID" value="MFC0530268.1"/>
    <property type="molecule type" value="Genomic_DNA"/>
</dbReference>
<keyword evidence="4" id="KW-0804">Transcription</keyword>
<proteinExistence type="inferred from homology"/>
<dbReference type="InterPro" id="IPR036390">
    <property type="entry name" value="WH_DNA-bd_sf"/>
</dbReference>
<keyword evidence="3" id="KW-0238">DNA-binding</keyword>
<dbReference type="Pfam" id="PF00126">
    <property type="entry name" value="HTH_1"/>
    <property type="match status" value="1"/>
</dbReference>
<accession>A0ABV6M736</accession>
<gene>
    <name evidence="6" type="ORF">ACFFIA_21625</name>
</gene>
<keyword evidence="2" id="KW-0805">Transcription regulation</keyword>
<dbReference type="SUPFAM" id="SSF46785">
    <property type="entry name" value="Winged helix' DNA-binding domain"/>
    <property type="match status" value="1"/>
</dbReference>
<dbReference type="PANTHER" id="PTHR30126:SF39">
    <property type="entry name" value="HTH-TYPE TRANSCRIPTIONAL REGULATOR CYSL"/>
    <property type="match status" value="1"/>
</dbReference>
<protein>
    <submittedName>
        <fullName evidence="6">LysR substrate-binding domain-containing protein</fullName>
    </submittedName>
</protein>
<evidence type="ECO:0000313" key="7">
    <source>
        <dbReference type="Proteomes" id="UP001589867"/>
    </source>
</evidence>
<dbReference type="Gene3D" id="3.40.190.10">
    <property type="entry name" value="Periplasmic binding protein-like II"/>
    <property type="match status" value="2"/>
</dbReference>
<dbReference type="RefSeq" id="WP_377253427.1">
    <property type="nucleotide sequence ID" value="NZ_JBHLUH010000042.1"/>
</dbReference>
<dbReference type="Gene3D" id="1.10.10.10">
    <property type="entry name" value="Winged helix-like DNA-binding domain superfamily/Winged helix DNA-binding domain"/>
    <property type="match status" value="1"/>
</dbReference>
<organism evidence="6 7">
    <name type="scientific">Phytohabitans kaempferiae</name>
    <dbReference type="NCBI Taxonomy" id="1620943"/>
    <lineage>
        <taxon>Bacteria</taxon>
        <taxon>Bacillati</taxon>
        <taxon>Actinomycetota</taxon>
        <taxon>Actinomycetes</taxon>
        <taxon>Micromonosporales</taxon>
        <taxon>Micromonosporaceae</taxon>
    </lineage>
</organism>
<feature type="domain" description="HTH lysR-type" evidence="5">
    <location>
        <begin position="5"/>
        <end position="62"/>
    </location>
</feature>
<name>A0ABV6M736_9ACTN</name>
<reference evidence="6 7" key="1">
    <citation type="submission" date="2024-09" db="EMBL/GenBank/DDBJ databases">
        <authorList>
            <person name="Sun Q."/>
            <person name="Mori K."/>
        </authorList>
    </citation>
    <scope>NUCLEOTIDE SEQUENCE [LARGE SCALE GENOMIC DNA]</scope>
    <source>
        <strain evidence="6 7">TBRC 3947</strain>
    </source>
</reference>
<dbReference type="Proteomes" id="UP001589867">
    <property type="component" value="Unassembled WGS sequence"/>
</dbReference>
<dbReference type="SUPFAM" id="SSF53850">
    <property type="entry name" value="Periplasmic binding protein-like II"/>
    <property type="match status" value="1"/>
</dbReference>
<dbReference type="InterPro" id="IPR000847">
    <property type="entry name" value="LysR_HTH_N"/>
</dbReference>
<dbReference type="Pfam" id="PF03466">
    <property type="entry name" value="LysR_substrate"/>
    <property type="match status" value="1"/>
</dbReference>
<evidence type="ECO:0000259" key="5">
    <source>
        <dbReference type="PROSITE" id="PS50931"/>
    </source>
</evidence>
<evidence type="ECO:0000256" key="2">
    <source>
        <dbReference type="ARBA" id="ARBA00023015"/>
    </source>
</evidence>
<sequence length="309" mass="33101">MSQLPDLESLRLLVRVAELGSLGQAARAVGMAQPSATKRLGALERRVGLPLVVRTPRGSTLTNDGRVMVGWSVRLLEAADEFQASLAALREARVAQLRIAASMTVAETLLPGWLHQLRLREPDVRVGLTVVNSAEVARLLLVDESVDIGFVEGPSVPAGLEHRTVGHDELMVVVSPRHPWARRRRPLRASELAATRLVVREVGSGTRDTLEAALRDFDPVPAHLALGSNAAVKGAAVAGSAPAVLSRYAVQAELATRHLVAVPVEGLSLARTLRAVWPRGRRLTGAATALLQAIDPAAAPRRVRHDRPD</sequence>
<evidence type="ECO:0000313" key="6">
    <source>
        <dbReference type="EMBL" id="MFC0530268.1"/>
    </source>
</evidence>
<dbReference type="PANTHER" id="PTHR30126">
    <property type="entry name" value="HTH-TYPE TRANSCRIPTIONAL REGULATOR"/>
    <property type="match status" value="1"/>
</dbReference>
<dbReference type="InterPro" id="IPR005119">
    <property type="entry name" value="LysR_subst-bd"/>
</dbReference>
<evidence type="ECO:0000256" key="3">
    <source>
        <dbReference type="ARBA" id="ARBA00023125"/>
    </source>
</evidence>
<evidence type="ECO:0000256" key="4">
    <source>
        <dbReference type="ARBA" id="ARBA00023163"/>
    </source>
</evidence>
<keyword evidence="7" id="KW-1185">Reference proteome</keyword>
<evidence type="ECO:0000256" key="1">
    <source>
        <dbReference type="ARBA" id="ARBA00009437"/>
    </source>
</evidence>